<evidence type="ECO:0000256" key="2">
    <source>
        <dbReference type="ARBA" id="ARBA00023125"/>
    </source>
</evidence>
<dbReference type="KEGG" id="pmet:G4Y79_10260"/>
<dbReference type="PROSITE" id="PS50043">
    <property type="entry name" value="HTH_LUXR_2"/>
    <property type="match status" value="1"/>
</dbReference>
<dbReference type="RefSeq" id="WP_195172799.1">
    <property type="nucleotide sequence ID" value="NZ_CP062983.1"/>
</dbReference>
<sequence>MLRILVIADDLLARTGLTTLLETETDCDIVGQISGGPNLAEDLPIYAPDIILYDLGWSPSKALPYIAPLVDSALPIAALLPNEDDANAVLGTLIQFESYGLLLRERDPETLVSALFAISNGLIVLDPAFALDAISISSAPLASLPEPLTSREDEVLQLLAKGMTNKAIALDLGITDHTVKFHVNAIMSKLGAQSRTEAVVQATRAGLIVL</sequence>
<dbReference type="PANTHER" id="PTHR44688:SF16">
    <property type="entry name" value="DNA-BINDING TRANSCRIPTIONAL ACTIVATOR DEVR_DOSR"/>
    <property type="match status" value="1"/>
</dbReference>
<feature type="domain" description="Response regulatory" evidence="6">
    <location>
        <begin position="3"/>
        <end position="119"/>
    </location>
</feature>
<name>A0A7S8IGG2_9CHLR</name>
<dbReference type="PANTHER" id="PTHR44688">
    <property type="entry name" value="DNA-BINDING TRANSCRIPTIONAL ACTIVATOR DEVR_DOSR"/>
    <property type="match status" value="1"/>
</dbReference>
<dbReference type="Gene3D" id="3.40.50.2300">
    <property type="match status" value="1"/>
</dbReference>
<keyword evidence="2" id="KW-0238">DNA-binding</keyword>
<evidence type="ECO:0000259" key="6">
    <source>
        <dbReference type="PROSITE" id="PS50110"/>
    </source>
</evidence>
<accession>A0A7S8IGG2</accession>
<dbReference type="EMBL" id="CP062983">
    <property type="protein sequence ID" value="QPC84736.1"/>
    <property type="molecule type" value="Genomic_DNA"/>
</dbReference>
<dbReference type="InterPro" id="IPR001789">
    <property type="entry name" value="Sig_transdc_resp-reg_receiver"/>
</dbReference>
<dbReference type="GO" id="GO:0000160">
    <property type="term" value="P:phosphorelay signal transduction system"/>
    <property type="evidence" value="ECO:0007669"/>
    <property type="project" value="InterPro"/>
</dbReference>
<dbReference type="GO" id="GO:0003677">
    <property type="term" value="F:DNA binding"/>
    <property type="evidence" value="ECO:0007669"/>
    <property type="project" value="UniProtKB-KW"/>
</dbReference>
<organism evidence="7 8">
    <name type="scientific">Phototrophicus methaneseepsis</name>
    <dbReference type="NCBI Taxonomy" id="2710758"/>
    <lineage>
        <taxon>Bacteria</taxon>
        <taxon>Bacillati</taxon>
        <taxon>Chloroflexota</taxon>
        <taxon>Candidatus Thermofontia</taxon>
        <taxon>Phototrophicales</taxon>
        <taxon>Phototrophicaceae</taxon>
        <taxon>Phototrophicus</taxon>
    </lineage>
</organism>
<reference evidence="7 8" key="1">
    <citation type="submission" date="2020-02" db="EMBL/GenBank/DDBJ databases">
        <authorList>
            <person name="Zheng R.K."/>
            <person name="Sun C.M."/>
        </authorList>
    </citation>
    <scope>NUCLEOTIDE SEQUENCE [LARGE SCALE GENOMIC DNA]</scope>
    <source>
        <strain evidence="8">rifampicinis</strain>
    </source>
</reference>
<dbReference type="InterPro" id="IPR000792">
    <property type="entry name" value="Tscrpt_reg_LuxR_C"/>
</dbReference>
<dbReference type="SUPFAM" id="SSF46894">
    <property type="entry name" value="C-terminal effector domain of the bipartite response regulators"/>
    <property type="match status" value="1"/>
</dbReference>
<dbReference type="CDD" id="cd06170">
    <property type="entry name" value="LuxR_C_like"/>
    <property type="match status" value="1"/>
</dbReference>
<dbReference type="GO" id="GO:0006355">
    <property type="term" value="P:regulation of DNA-templated transcription"/>
    <property type="evidence" value="ECO:0007669"/>
    <property type="project" value="InterPro"/>
</dbReference>
<proteinExistence type="predicted"/>
<dbReference type="PROSITE" id="PS50110">
    <property type="entry name" value="RESPONSE_REGULATORY"/>
    <property type="match status" value="1"/>
</dbReference>
<dbReference type="SMART" id="SM00421">
    <property type="entry name" value="HTH_LUXR"/>
    <property type="match status" value="1"/>
</dbReference>
<dbReference type="InterPro" id="IPR016032">
    <property type="entry name" value="Sig_transdc_resp-reg_C-effctor"/>
</dbReference>
<keyword evidence="3" id="KW-0804">Transcription</keyword>
<dbReference type="Proteomes" id="UP000594468">
    <property type="component" value="Chromosome"/>
</dbReference>
<dbReference type="SUPFAM" id="SSF52172">
    <property type="entry name" value="CheY-like"/>
    <property type="match status" value="1"/>
</dbReference>
<dbReference type="AlphaFoldDB" id="A0A7S8IGG2"/>
<evidence type="ECO:0000313" key="8">
    <source>
        <dbReference type="Proteomes" id="UP000594468"/>
    </source>
</evidence>
<evidence type="ECO:0000256" key="3">
    <source>
        <dbReference type="ARBA" id="ARBA00023163"/>
    </source>
</evidence>
<dbReference type="InterPro" id="IPR011006">
    <property type="entry name" value="CheY-like_superfamily"/>
</dbReference>
<dbReference type="PROSITE" id="PS00622">
    <property type="entry name" value="HTH_LUXR_1"/>
    <property type="match status" value="1"/>
</dbReference>
<evidence type="ECO:0000256" key="1">
    <source>
        <dbReference type="ARBA" id="ARBA00023015"/>
    </source>
</evidence>
<dbReference type="Pfam" id="PF00196">
    <property type="entry name" value="GerE"/>
    <property type="match status" value="1"/>
</dbReference>
<feature type="domain" description="HTH luxR-type" evidence="5">
    <location>
        <begin position="141"/>
        <end position="206"/>
    </location>
</feature>
<gene>
    <name evidence="7" type="ORF">G4Y79_10260</name>
</gene>
<feature type="modified residue" description="4-aspartylphosphate" evidence="4">
    <location>
        <position position="54"/>
    </location>
</feature>
<keyword evidence="4" id="KW-0597">Phosphoprotein</keyword>
<keyword evidence="1" id="KW-0805">Transcription regulation</keyword>
<evidence type="ECO:0000313" key="7">
    <source>
        <dbReference type="EMBL" id="QPC84736.1"/>
    </source>
</evidence>
<evidence type="ECO:0000256" key="4">
    <source>
        <dbReference type="PROSITE-ProRule" id="PRU00169"/>
    </source>
</evidence>
<evidence type="ECO:0000259" key="5">
    <source>
        <dbReference type="PROSITE" id="PS50043"/>
    </source>
</evidence>
<protein>
    <submittedName>
        <fullName evidence="7">Response regulator transcription factor</fullName>
    </submittedName>
</protein>
<keyword evidence="8" id="KW-1185">Reference proteome</keyword>
<dbReference type="PRINTS" id="PR00038">
    <property type="entry name" value="HTHLUXR"/>
</dbReference>